<name>A0A2U8W1T6_9HYPH</name>
<dbReference type="Proteomes" id="UP000245926">
    <property type="component" value="Chromosome"/>
</dbReference>
<sequence length="74" mass="8165">MPAGRSGRRHRPRRAAKLEGSMTPLMHALRSFYDHLCDRLEASAERHEAEVARLRAELSARSGKADGNGGRDPA</sequence>
<reference evidence="2" key="1">
    <citation type="submission" date="2018-05" db="EMBL/GenBank/DDBJ databases">
        <title>Complete Genome Sequence of Methylobacterium sp. 17SD2-17.</title>
        <authorList>
            <person name="Srinivasan S."/>
        </authorList>
    </citation>
    <scope>NUCLEOTIDE SEQUENCE [LARGE SCALE GENOMIC DNA]</scope>
    <source>
        <strain evidence="2">17SD2-17</strain>
    </source>
</reference>
<keyword evidence="2" id="KW-1185">Reference proteome</keyword>
<evidence type="ECO:0000313" key="2">
    <source>
        <dbReference type="Proteomes" id="UP000245926"/>
    </source>
</evidence>
<organism evidence="1 2">
    <name type="scientific">Methylobacterium durans</name>
    <dbReference type="NCBI Taxonomy" id="2202825"/>
    <lineage>
        <taxon>Bacteria</taxon>
        <taxon>Pseudomonadati</taxon>
        <taxon>Pseudomonadota</taxon>
        <taxon>Alphaproteobacteria</taxon>
        <taxon>Hyphomicrobiales</taxon>
        <taxon>Methylobacteriaceae</taxon>
        <taxon>Methylobacterium</taxon>
    </lineage>
</organism>
<dbReference type="AlphaFoldDB" id="A0A2U8W1T6"/>
<evidence type="ECO:0000313" key="1">
    <source>
        <dbReference type="EMBL" id="AWN40035.1"/>
    </source>
</evidence>
<accession>A0A2U8W1T6</accession>
<dbReference type="EMBL" id="CP029550">
    <property type="protein sequence ID" value="AWN40035.1"/>
    <property type="molecule type" value="Genomic_DNA"/>
</dbReference>
<gene>
    <name evidence="1" type="ORF">DK389_05080</name>
</gene>
<dbReference type="KEGG" id="mets:DK389_05080"/>
<protein>
    <submittedName>
        <fullName evidence="1">Uncharacterized protein</fullName>
    </submittedName>
</protein>
<proteinExistence type="predicted"/>